<proteinExistence type="predicted"/>
<protein>
    <submittedName>
        <fullName evidence="1">Uncharacterized protein</fullName>
    </submittedName>
</protein>
<dbReference type="EMBL" id="NIRI02000042">
    <property type="protein sequence ID" value="KAG5447015.1"/>
    <property type="molecule type" value="Genomic_DNA"/>
</dbReference>
<reference evidence="1 2" key="1">
    <citation type="journal article" date="2018" name="Biotechnol. Adv.">
        <title>Improved genomic resources and new bioinformatic workflow for the carcinogenic parasite Clonorchis sinensis: Biotechnological implications.</title>
        <authorList>
            <person name="Wang D."/>
            <person name="Korhonen P.K."/>
            <person name="Gasser R.B."/>
            <person name="Young N.D."/>
        </authorList>
    </citation>
    <scope>NUCLEOTIDE SEQUENCE [LARGE SCALE GENOMIC DNA]</scope>
    <source>
        <strain evidence="1">Cs-k2</strain>
    </source>
</reference>
<comment type="caution">
    <text evidence="1">The sequence shown here is derived from an EMBL/GenBank/DDBJ whole genome shotgun (WGS) entry which is preliminary data.</text>
</comment>
<evidence type="ECO:0000313" key="2">
    <source>
        <dbReference type="Proteomes" id="UP000286415"/>
    </source>
</evidence>
<dbReference type="AlphaFoldDB" id="A0A419PQY8"/>
<dbReference type="InParanoid" id="A0A419PQY8"/>
<reference evidence="1 2" key="2">
    <citation type="journal article" date="2021" name="Genomics">
        <title>High-quality reference genome for Clonorchis sinensis.</title>
        <authorList>
            <person name="Young N.D."/>
            <person name="Stroehlein A.J."/>
            <person name="Kinkar L."/>
            <person name="Wang T."/>
            <person name="Sohn W.M."/>
            <person name="Chang B.C.H."/>
            <person name="Kaur P."/>
            <person name="Weisz D."/>
            <person name="Dudchenko O."/>
            <person name="Aiden E.L."/>
            <person name="Korhonen P.K."/>
            <person name="Gasser R.B."/>
        </authorList>
    </citation>
    <scope>NUCLEOTIDE SEQUENCE [LARGE SCALE GENOMIC DNA]</scope>
    <source>
        <strain evidence="1">Cs-k2</strain>
    </source>
</reference>
<name>A0A419PQY8_CLOSI</name>
<organism evidence="1 2">
    <name type="scientific">Clonorchis sinensis</name>
    <name type="common">Chinese liver fluke</name>
    <dbReference type="NCBI Taxonomy" id="79923"/>
    <lineage>
        <taxon>Eukaryota</taxon>
        <taxon>Metazoa</taxon>
        <taxon>Spiralia</taxon>
        <taxon>Lophotrochozoa</taxon>
        <taxon>Platyhelminthes</taxon>
        <taxon>Trematoda</taxon>
        <taxon>Digenea</taxon>
        <taxon>Opisthorchiida</taxon>
        <taxon>Opisthorchiata</taxon>
        <taxon>Opisthorchiidae</taxon>
        <taxon>Clonorchis</taxon>
    </lineage>
</organism>
<accession>A0A419PQY8</accession>
<dbReference type="Proteomes" id="UP000286415">
    <property type="component" value="Unassembled WGS sequence"/>
</dbReference>
<keyword evidence="2" id="KW-1185">Reference proteome</keyword>
<evidence type="ECO:0000313" key="1">
    <source>
        <dbReference type="EMBL" id="KAG5447015.1"/>
    </source>
</evidence>
<sequence length="180" mass="19496">MDCRCFYNVCAGELAQWLEHEITDRRVRGSDQTFACRLPLSMIGRPGNIPAVELTGGVAVRHRNGAAAERLFDNVCTVSVLCSLSKLTPYLKSRKRSIIFFNSSSSSLLAGIPDPTSASRFPLSVLGQPGSIPALVLPSGGMTARHRKGATDERFVELYKNVYISTCLGDKSDVSVSKAD</sequence>
<gene>
    <name evidence="1" type="ORF">CSKR_110206</name>
</gene>